<keyword evidence="4" id="KW-1185">Reference proteome</keyword>
<evidence type="ECO:0000259" key="2">
    <source>
        <dbReference type="Pfam" id="PF04389"/>
    </source>
</evidence>
<dbReference type="InterPro" id="IPR046450">
    <property type="entry name" value="PA_dom_sf"/>
</dbReference>
<feature type="domain" description="Peptidase M28" evidence="2">
    <location>
        <begin position="290"/>
        <end position="502"/>
    </location>
</feature>
<dbReference type="OrthoDB" id="1521787at2"/>
<dbReference type="RefSeq" id="WP_093207617.1">
    <property type="nucleotide sequence ID" value="NZ_FNGS01000009.1"/>
</dbReference>
<sequence length="520" mass="57727">MKKLLTLLALSPLTWAQAQNPKKFAETIKAEDLKKHLTYLASDELEGRGTGTPGQWKAAEYIANHFKSLGLKPIGPNGSYFQPVDLVDQGWGEVYLKTASGQKELLKDFYVTGSSNLSKEETLDIVFAGYGIEDEKYSDFAGLDLSGKVVLILSGEPRKADGTFLISGTDQASSWGKNPEGSRKKMALLQAKGARCVMTIAPNADEQTDKLYGRMRAYSPRMNRIIFKDQTRPGSTLLTVQVKQGLAKEILGLDDTQLADLMAGKTKQGPTNHTLTVKAEEKQTPVNTANVVGFLEGTDKKDEVLVVTAHYDHIGISPDGQVNNGANDDGSGTVSVMELAEAFSKAAKDGNRPRRSILFMTVTGEEKGLLGSEYYVNHPLIPLENTIADLNIDMVGRVDKAHEGKGEYIYVIGSDKLSSELHAISEEANQKYTKLDLDYTFNDPNDVNRFYYRSDHYNFAAKKIPIIFYFNGVHDDYHRPTDDVDKIEFDRAEKTARLVFYTAWELVNRDKRIVVDSNKP</sequence>
<dbReference type="GO" id="GO:0006508">
    <property type="term" value="P:proteolysis"/>
    <property type="evidence" value="ECO:0007669"/>
    <property type="project" value="InterPro"/>
</dbReference>
<name>A0A1G9W0I4_9BACT</name>
<dbReference type="Gene3D" id="3.40.630.10">
    <property type="entry name" value="Zn peptidases"/>
    <property type="match status" value="2"/>
</dbReference>
<dbReference type="PANTHER" id="PTHR12147:SF26">
    <property type="entry name" value="PEPTIDASE M28 DOMAIN-CONTAINING PROTEIN"/>
    <property type="match status" value="1"/>
</dbReference>
<dbReference type="Pfam" id="PF04389">
    <property type="entry name" value="Peptidase_M28"/>
    <property type="match status" value="1"/>
</dbReference>
<feature type="signal peptide" evidence="1">
    <location>
        <begin position="1"/>
        <end position="18"/>
    </location>
</feature>
<dbReference type="PANTHER" id="PTHR12147">
    <property type="entry name" value="METALLOPEPTIDASE M28 FAMILY MEMBER"/>
    <property type="match status" value="1"/>
</dbReference>
<dbReference type="EMBL" id="FNGS01000009">
    <property type="protein sequence ID" value="SDM78069.1"/>
    <property type="molecule type" value="Genomic_DNA"/>
</dbReference>
<evidence type="ECO:0000313" key="3">
    <source>
        <dbReference type="EMBL" id="SDM78069.1"/>
    </source>
</evidence>
<dbReference type="Proteomes" id="UP000198901">
    <property type="component" value="Unassembled WGS sequence"/>
</dbReference>
<keyword evidence="1" id="KW-0732">Signal</keyword>
<dbReference type="SUPFAM" id="SSF53187">
    <property type="entry name" value="Zn-dependent exopeptidases"/>
    <property type="match status" value="1"/>
</dbReference>
<dbReference type="InterPro" id="IPR045175">
    <property type="entry name" value="M28_fam"/>
</dbReference>
<reference evidence="3 4" key="1">
    <citation type="submission" date="2016-10" db="EMBL/GenBank/DDBJ databases">
        <authorList>
            <person name="de Groot N.N."/>
        </authorList>
    </citation>
    <scope>NUCLEOTIDE SEQUENCE [LARGE SCALE GENOMIC DNA]</scope>
    <source>
        <strain evidence="3 4">DSM 21668</strain>
    </source>
</reference>
<dbReference type="GO" id="GO:0008235">
    <property type="term" value="F:metalloexopeptidase activity"/>
    <property type="evidence" value="ECO:0007669"/>
    <property type="project" value="InterPro"/>
</dbReference>
<dbReference type="AlphaFoldDB" id="A0A1G9W0I4"/>
<evidence type="ECO:0000256" key="1">
    <source>
        <dbReference type="SAM" id="SignalP"/>
    </source>
</evidence>
<dbReference type="InterPro" id="IPR007484">
    <property type="entry name" value="Peptidase_M28"/>
</dbReference>
<dbReference type="STRING" id="563176.SAMN04488090_4211"/>
<organism evidence="3 4">
    <name type="scientific">Siphonobacter aquaeclarae</name>
    <dbReference type="NCBI Taxonomy" id="563176"/>
    <lineage>
        <taxon>Bacteria</taxon>
        <taxon>Pseudomonadati</taxon>
        <taxon>Bacteroidota</taxon>
        <taxon>Cytophagia</taxon>
        <taxon>Cytophagales</taxon>
        <taxon>Cytophagaceae</taxon>
        <taxon>Siphonobacter</taxon>
    </lineage>
</organism>
<dbReference type="SUPFAM" id="SSF52025">
    <property type="entry name" value="PA domain"/>
    <property type="match status" value="1"/>
</dbReference>
<accession>A0A1G9W0I4</accession>
<dbReference type="Gene3D" id="3.50.30.30">
    <property type="match status" value="1"/>
</dbReference>
<feature type="chain" id="PRO_5011558037" evidence="1">
    <location>
        <begin position="19"/>
        <end position="520"/>
    </location>
</feature>
<gene>
    <name evidence="3" type="ORF">SAMN04488090_4211</name>
</gene>
<proteinExistence type="predicted"/>
<evidence type="ECO:0000313" key="4">
    <source>
        <dbReference type="Proteomes" id="UP000198901"/>
    </source>
</evidence>
<protein>
    <submittedName>
        <fullName evidence="3">Peptidase family M28</fullName>
    </submittedName>
</protein>